<proteinExistence type="inferred from homology"/>
<dbReference type="InterPro" id="IPR000073">
    <property type="entry name" value="AB_hydrolase_1"/>
</dbReference>
<keyword evidence="3" id="KW-0479">Metal-binding</keyword>
<feature type="region of interest" description="Disordered" evidence="8">
    <location>
        <begin position="1389"/>
        <end position="1423"/>
    </location>
</feature>
<reference evidence="10 11" key="1">
    <citation type="submission" date="2024-02" db="EMBL/GenBank/DDBJ databases">
        <authorList>
            <person name="Chen Y."/>
            <person name="Shah S."/>
            <person name="Dougan E. K."/>
            <person name="Thang M."/>
            <person name="Chan C."/>
        </authorList>
    </citation>
    <scope>NUCLEOTIDE SEQUENCE [LARGE SCALE GENOMIC DNA]</scope>
</reference>
<organism evidence="10 11">
    <name type="scientific">Durusdinium trenchii</name>
    <dbReference type="NCBI Taxonomy" id="1381693"/>
    <lineage>
        <taxon>Eukaryota</taxon>
        <taxon>Sar</taxon>
        <taxon>Alveolata</taxon>
        <taxon>Dinophyceae</taxon>
        <taxon>Suessiales</taxon>
        <taxon>Symbiodiniaceae</taxon>
        <taxon>Durusdinium</taxon>
    </lineage>
</organism>
<evidence type="ECO:0000256" key="7">
    <source>
        <dbReference type="SAM" id="Coils"/>
    </source>
</evidence>
<dbReference type="PANTHER" id="PTHR32268">
    <property type="entry name" value="HOMOSERINE O-ACETYLTRANSFERASE"/>
    <property type="match status" value="1"/>
</dbReference>
<dbReference type="Proteomes" id="UP001642464">
    <property type="component" value="Unassembled WGS sequence"/>
</dbReference>
<dbReference type="PROSITE" id="PS51746">
    <property type="entry name" value="PPM_2"/>
    <property type="match status" value="1"/>
</dbReference>
<feature type="compositionally biased region" description="Low complexity" evidence="8">
    <location>
        <begin position="1389"/>
        <end position="1410"/>
    </location>
</feature>
<dbReference type="SUPFAM" id="SSF53474">
    <property type="entry name" value="alpha/beta-Hydrolases"/>
    <property type="match status" value="1"/>
</dbReference>
<evidence type="ECO:0000256" key="2">
    <source>
        <dbReference type="ARBA" id="ARBA00006886"/>
    </source>
</evidence>
<dbReference type="Gene3D" id="3.60.40.10">
    <property type="entry name" value="PPM-type phosphatase domain"/>
    <property type="match status" value="2"/>
</dbReference>
<dbReference type="InterPro" id="IPR001932">
    <property type="entry name" value="PPM-type_phosphatase-like_dom"/>
</dbReference>
<keyword evidence="11" id="KW-1185">Reference proteome</keyword>
<accession>A0ABP0ND53</accession>
<evidence type="ECO:0000313" key="11">
    <source>
        <dbReference type="Proteomes" id="UP001642464"/>
    </source>
</evidence>
<comment type="subcellular location">
    <subcellularLocation>
        <location evidence="1">Membrane</location>
        <topology evidence="1">Peripheral membrane protein</topology>
    </subcellularLocation>
</comment>
<dbReference type="InterPro" id="IPR036291">
    <property type="entry name" value="NAD(P)-bd_dom_sf"/>
</dbReference>
<comment type="caution">
    <text evidence="10">The sequence shown here is derived from an EMBL/GenBank/DDBJ whole genome shotgun (WGS) entry which is preliminary data.</text>
</comment>
<comment type="similarity">
    <text evidence="2">Belongs to the AB hydrolase superfamily. MetX family.</text>
</comment>
<keyword evidence="5 6" id="KW-0904">Protein phosphatase</keyword>
<dbReference type="InterPro" id="IPR008220">
    <property type="entry name" value="HAT_MetX-like"/>
</dbReference>
<feature type="coiled-coil region" evidence="7">
    <location>
        <begin position="1015"/>
        <end position="1042"/>
    </location>
</feature>
<dbReference type="SUPFAM" id="SSF51735">
    <property type="entry name" value="NAD(P)-binding Rossmann-fold domains"/>
    <property type="match status" value="1"/>
</dbReference>
<dbReference type="InterPro" id="IPR000222">
    <property type="entry name" value="PP2C_BS"/>
</dbReference>
<dbReference type="Gene3D" id="3.40.50.1820">
    <property type="entry name" value="alpha/beta hydrolase"/>
    <property type="match status" value="1"/>
</dbReference>
<dbReference type="Pfam" id="PF01370">
    <property type="entry name" value="Epimerase"/>
    <property type="match status" value="1"/>
</dbReference>
<dbReference type="PROSITE" id="PS01032">
    <property type="entry name" value="PPM_1"/>
    <property type="match status" value="1"/>
</dbReference>
<dbReference type="SMART" id="SM00332">
    <property type="entry name" value="PP2Cc"/>
    <property type="match status" value="1"/>
</dbReference>
<evidence type="ECO:0000256" key="8">
    <source>
        <dbReference type="SAM" id="MobiDB-lite"/>
    </source>
</evidence>
<dbReference type="InterPro" id="IPR001509">
    <property type="entry name" value="Epimerase_deHydtase"/>
</dbReference>
<feature type="region of interest" description="Disordered" evidence="8">
    <location>
        <begin position="126"/>
        <end position="174"/>
    </location>
</feature>
<evidence type="ECO:0000313" key="10">
    <source>
        <dbReference type="EMBL" id="CAK9060245.1"/>
    </source>
</evidence>
<evidence type="ECO:0000259" key="9">
    <source>
        <dbReference type="PROSITE" id="PS51746"/>
    </source>
</evidence>
<evidence type="ECO:0000256" key="6">
    <source>
        <dbReference type="RuleBase" id="RU003465"/>
    </source>
</evidence>
<comment type="similarity">
    <text evidence="6">Belongs to the PP2C family.</text>
</comment>
<dbReference type="InterPro" id="IPR036457">
    <property type="entry name" value="PPM-type-like_dom_sf"/>
</dbReference>
<feature type="domain" description="PPM-type phosphatase" evidence="9">
    <location>
        <begin position="23"/>
        <end position="974"/>
    </location>
</feature>
<gene>
    <name evidence="10" type="ORF">SCF082_LOCUS31770</name>
</gene>
<dbReference type="PANTHER" id="PTHR32268:SF15">
    <property type="entry name" value="HOMOSERINE ACETYLTRANSFERASE FAMILY PROTEIN (AFU_ORTHOLOGUE AFUA_1G15350)"/>
    <property type="match status" value="1"/>
</dbReference>
<protein>
    <submittedName>
        <fullName evidence="10">Protein phosphatase 2C (PP2C)</fullName>
    </submittedName>
</protein>
<evidence type="ECO:0000256" key="3">
    <source>
        <dbReference type="ARBA" id="ARBA00022723"/>
    </source>
</evidence>
<sequence length="1423" mass="156615">MGQSLPKPVMSVVLETDAGPLFRMGSAEMNGYRPSMEDAHVAVMRDSWGFFGVFDGHGGQQCSSFVARRLTEELSKMEQPPDDEGVKQLMMRIDTEFLETKQASGSTGTFAFVIPSEDRKSIQLRARSARRGGLGQVESQASPTESLPLKPPLESETAMHQGGKHAGRQAGRIDTIDQRATGLSDREHTTGAHPTTFTVAGATQVPMAVLVTGASGRLGRQIAQRLAQQGYAVIGTDRVEPTEPLKGVEFVKADLCDGEKMRFVASKAKSTIHVGAIPGPSQSPPVGVEDPQTSGIGLETCEGIDLLKENLMGTALLFEACAAHGHRRVVFSSSLFSMGWSHDPGAFRPRYLPLDEEHPPEALEHYGLSKVFGEEFSAMLTRANSGPRSKRARTGVEALSFIHLRFSNIIKEEKWKELPLPYPEQDVTPLMWAYCHEHDVVEAHLKALELPAERMASRCERFLIVADDVRFNLPSAELAKRYEALSLVPSTMKGYESLVSNKKAKQQLGMSFRSFRAPTAKPGRSFHAPKGFSLKCGESGEQLKLVYEMYGQLDEEKANCILHPTSFDATHPELEFNVGPGKTLDTNKYCVIIVNLLGNGMSSSPGDEGFPCQGTSICDNVRLQALLLDSLGITKLAMIYGYSMGAMQALHWAAMFPDRVQRVAAVCGSAAVSDFNVVFLDSLEAALAPDCQVDEFGWKLKGTGHLSLKTFARIYAGWGVPRQFYQKEVWRTSSRDGQVFQSREDFVRRSYDGGFANGNPLHLLAQLRTWRAGDLRRAHGLEGQSLEQLLQRITARVYLMPCTTDSYFNAEDIEGEGRCIARCRFAPIASLWGHRAGDPHRPGQEVLPVILQADAEFLRRHVHELLVGNIGDSRVLLGKADGSIVEGVPTASCKIAEFFHFRVEPELTTMTCDPTDFLVLVCDGISEGNFPNREVVKLAAEELGNSLAQAAKSVCQRALDRGSMDNLSCMLVSFQGSEKAERTKELLPGPFDEPTHGTFRKAYAGMAERAGLSFEAAVERRFDQLEAELTRLKENGDAKKENGKVPENSVTSLLWPVRNAENAREEEVPVRELRLELQNFEGGPPQELQRGSAERTAWFKEWLDGTQVQRVPDPANMTKEELLNMVEEDPQLLAMAQAQGLVGPRALRRVRIVDSEQLRVAVEAHEVIQWDDRLLSICGQVGKVLQDDPSDNTAQVKFRGKVSASVWLPSNCLIEEEVSPPRKVQVAPLEELQKAVEEHPMIPWNDVLAQTADQIGVALKEEGEFGLTEVYFHDPLRLRRWLPTKALQELEGAPDLEFSLEEGESGSEDSDEVMLQEAEALRTVVLPSLELLKTAVEASQNLTWEDFMSNLPGRKAEVVLDHESGSSCCRVEDGGLCWLPTSILQEPAAEVAAPSGEAATAEAGEATAPEAEVESSAKRQRTS</sequence>
<keyword evidence="4 6" id="KW-0378">Hydrolase</keyword>
<dbReference type="Gene3D" id="3.40.50.720">
    <property type="entry name" value="NAD(P)-binding Rossmann-like Domain"/>
    <property type="match status" value="1"/>
</dbReference>
<dbReference type="SUPFAM" id="SSF81606">
    <property type="entry name" value="PP2C-like"/>
    <property type="match status" value="2"/>
</dbReference>
<dbReference type="Pfam" id="PF00481">
    <property type="entry name" value="PP2C"/>
    <property type="match status" value="2"/>
</dbReference>
<evidence type="ECO:0000256" key="5">
    <source>
        <dbReference type="ARBA" id="ARBA00022912"/>
    </source>
</evidence>
<dbReference type="Pfam" id="PF00561">
    <property type="entry name" value="Abhydrolase_1"/>
    <property type="match status" value="1"/>
</dbReference>
<name>A0ABP0ND53_9DINO</name>
<dbReference type="InterPro" id="IPR029058">
    <property type="entry name" value="AB_hydrolase_fold"/>
</dbReference>
<keyword evidence="7" id="KW-0175">Coiled coil</keyword>
<evidence type="ECO:0000256" key="1">
    <source>
        <dbReference type="ARBA" id="ARBA00004170"/>
    </source>
</evidence>
<dbReference type="EMBL" id="CAXAMM010027113">
    <property type="protein sequence ID" value="CAK9060245.1"/>
    <property type="molecule type" value="Genomic_DNA"/>
</dbReference>
<evidence type="ECO:0000256" key="4">
    <source>
        <dbReference type="ARBA" id="ARBA00022801"/>
    </source>
</evidence>